<dbReference type="RefSeq" id="WP_074211822.1">
    <property type="nucleotide sequence ID" value="NZ_BJOI01000094.1"/>
</dbReference>
<reference evidence="1 2" key="1">
    <citation type="submission" date="2016-11" db="EMBL/GenBank/DDBJ databases">
        <authorList>
            <person name="Jaros S."/>
            <person name="Januszkiewicz K."/>
            <person name="Wedrychowicz H."/>
        </authorList>
    </citation>
    <scope>NUCLEOTIDE SEQUENCE [LARGE SCALE GENOMIC DNA]</scope>
    <source>
        <strain evidence="1 2">ACAM 239</strain>
    </source>
</reference>
<protein>
    <submittedName>
        <fullName evidence="1">Uncharacterized protein</fullName>
    </submittedName>
</protein>
<dbReference type="EMBL" id="FSQX01000002">
    <property type="protein sequence ID" value="SIN87201.1"/>
    <property type="molecule type" value="Genomic_DNA"/>
</dbReference>
<dbReference type="Proteomes" id="UP000185024">
    <property type="component" value="Unassembled WGS sequence"/>
</dbReference>
<proteinExistence type="predicted"/>
<evidence type="ECO:0000313" key="1">
    <source>
        <dbReference type="EMBL" id="SIN87201.1"/>
    </source>
</evidence>
<sequence>MKTINAVRHHDADAGLAWLEVPKPIVKGLGIDNAISRKCLVDATSVYLTEPVASRLVLLTLEDKQVEVVISEQPASQETMVQELSGYTPARLGDQVTLLEDRLIDLPRVNDLGGEEILEIASQLQDRAQRYCNVMLPEHEWVSDLLQFKKGLEAEVALRDCTAHTSTVGMMTEVRRGNSEGYVCTAYLTRALSKAGLVAVPVVAAKFWSWEQADQLSRKIQEWYCW</sequence>
<dbReference type="AlphaFoldDB" id="A0A1N6EW74"/>
<name>A0A1N6EW74_9GAMM</name>
<gene>
    <name evidence="1" type="ORF">SAMN05878438_3728</name>
</gene>
<dbReference type="GeneID" id="97278379"/>
<accession>A0A1N6EW74</accession>
<evidence type="ECO:0000313" key="2">
    <source>
        <dbReference type="Proteomes" id="UP000185024"/>
    </source>
</evidence>
<organism evidence="1 2">
    <name type="scientific">Vreelandella aquamarina</name>
    <dbReference type="NCBI Taxonomy" id="77097"/>
    <lineage>
        <taxon>Bacteria</taxon>
        <taxon>Pseudomonadati</taxon>
        <taxon>Pseudomonadota</taxon>
        <taxon>Gammaproteobacteria</taxon>
        <taxon>Oceanospirillales</taxon>
        <taxon>Halomonadaceae</taxon>
        <taxon>Vreelandella</taxon>
    </lineage>
</organism>